<gene>
    <name evidence="5" type="ORF">FANTH_13462</name>
</gene>
<evidence type="ECO:0000313" key="5">
    <source>
        <dbReference type="EMBL" id="KAF5231283.1"/>
    </source>
</evidence>
<organism evidence="5 6">
    <name type="scientific">Fusarium anthophilum</name>
    <dbReference type="NCBI Taxonomy" id="48485"/>
    <lineage>
        <taxon>Eukaryota</taxon>
        <taxon>Fungi</taxon>
        <taxon>Dikarya</taxon>
        <taxon>Ascomycota</taxon>
        <taxon>Pezizomycotina</taxon>
        <taxon>Sordariomycetes</taxon>
        <taxon>Hypocreomycetidae</taxon>
        <taxon>Hypocreales</taxon>
        <taxon>Nectriaceae</taxon>
        <taxon>Fusarium</taxon>
        <taxon>Fusarium fujikuroi species complex</taxon>
    </lineage>
</organism>
<evidence type="ECO:0000256" key="4">
    <source>
        <dbReference type="ARBA" id="ARBA00022807"/>
    </source>
</evidence>
<dbReference type="Gene3D" id="3.40.630.20">
    <property type="entry name" value="Peptidase C15, pyroglutamyl peptidase I-like"/>
    <property type="match status" value="1"/>
</dbReference>
<dbReference type="InterPro" id="IPR016125">
    <property type="entry name" value="Peptidase_C15-like"/>
</dbReference>
<evidence type="ECO:0000256" key="1">
    <source>
        <dbReference type="ARBA" id="ARBA00006641"/>
    </source>
</evidence>
<keyword evidence="6" id="KW-1185">Reference proteome</keyword>
<name>A0A8H4YN40_9HYPO</name>
<accession>A0A8H4YN40</accession>
<evidence type="ECO:0000313" key="6">
    <source>
        <dbReference type="Proteomes" id="UP000573603"/>
    </source>
</evidence>
<dbReference type="EMBL" id="JABEVY010000486">
    <property type="protein sequence ID" value="KAF5231283.1"/>
    <property type="molecule type" value="Genomic_DNA"/>
</dbReference>
<dbReference type="SUPFAM" id="SSF53182">
    <property type="entry name" value="Pyrrolidone carboxyl peptidase (pyroglutamate aminopeptidase)"/>
    <property type="match status" value="1"/>
</dbReference>
<dbReference type="PANTHER" id="PTHR23402:SF1">
    <property type="entry name" value="PYROGLUTAMYL-PEPTIDASE I"/>
    <property type="match status" value="1"/>
</dbReference>
<dbReference type="GO" id="GO:0006508">
    <property type="term" value="P:proteolysis"/>
    <property type="evidence" value="ECO:0007669"/>
    <property type="project" value="UniProtKB-KW"/>
</dbReference>
<sequence>MGSQIGDPDEITVLVTGFGVCFCFLSYIKRHLLAGPPRSTSHNTAKLKIVTPWPGYAPFRDQYPINPSWEIANSLPPYLPPLRAKDPNSRHAAVFLPKVRIVVHPEPIRVNYRVVRDLVPSFHETPQKFDIVIHIGMAGPRPFYSVERRGHRDGYKHPDVDGEYIDGEEERERNDWPWRGLPEEIETELNLDEILPLWQGHSSEADLRISEDAGHFMCDFIYYSSLSELWKLQRPRKALFLHVPADASPTSVAKGRELTLNLVRSVVESEMIAKNKLLSEYSTPKMCKKATCGTCKKTSWWGCGSHIQSVIDNVPEAERCECEPKVEVDGASYPPMAASPN</sequence>
<keyword evidence="3" id="KW-0378">Hydrolase</keyword>
<evidence type="ECO:0000256" key="2">
    <source>
        <dbReference type="ARBA" id="ARBA00022670"/>
    </source>
</evidence>
<comment type="similarity">
    <text evidence="1">Belongs to the peptidase C15 family.</text>
</comment>
<dbReference type="InterPro" id="IPR036440">
    <property type="entry name" value="Peptidase_C15-like_sf"/>
</dbReference>
<evidence type="ECO:0000256" key="3">
    <source>
        <dbReference type="ARBA" id="ARBA00022801"/>
    </source>
</evidence>
<protein>
    <submittedName>
        <fullName evidence="5">Uncharacterized protein</fullName>
    </submittedName>
</protein>
<keyword evidence="4" id="KW-0788">Thiol protease</keyword>
<dbReference type="AlphaFoldDB" id="A0A8H4YN40"/>
<dbReference type="GO" id="GO:0008234">
    <property type="term" value="F:cysteine-type peptidase activity"/>
    <property type="evidence" value="ECO:0007669"/>
    <property type="project" value="UniProtKB-KW"/>
</dbReference>
<reference evidence="5 6" key="1">
    <citation type="journal article" date="2020" name="BMC Genomics">
        <title>Correction to: Identification and distribution of gene clusters required for synthesis of sphingolipid metabolism inhibitors in diverse species of the filamentous fungus Fusarium.</title>
        <authorList>
            <person name="Kim H.S."/>
            <person name="Lohmar J.M."/>
            <person name="Busman M."/>
            <person name="Brown D.W."/>
            <person name="Naumann T.A."/>
            <person name="Divon H.H."/>
            <person name="Lysoe E."/>
            <person name="Uhlig S."/>
            <person name="Proctor R.H."/>
        </authorList>
    </citation>
    <scope>NUCLEOTIDE SEQUENCE [LARGE SCALE GENOMIC DNA]</scope>
    <source>
        <strain evidence="5 6">NRRL 25214</strain>
    </source>
</reference>
<comment type="caution">
    <text evidence="5">The sequence shown here is derived from an EMBL/GenBank/DDBJ whole genome shotgun (WGS) entry which is preliminary data.</text>
</comment>
<keyword evidence="2" id="KW-0645">Protease</keyword>
<dbReference type="Pfam" id="PF01470">
    <property type="entry name" value="Peptidase_C15"/>
    <property type="match status" value="1"/>
</dbReference>
<proteinExistence type="inferred from homology"/>
<dbReference type="PANTHER" id="PTHR23402">
    <property type="entry name" value="PROTEASE FAMILY C15 PYROGLUTAMYL-PEPTIDASE I-RELATED"/>
    <property type="match status" value="1"/>
</dbReference>
<dbReference type="Proteomes" id="UP000573603">
    <property type="component" value="Unassembled WGS sequence"/>
</dbReference>